<dbReference type="AlphaFoldDB" id="K0S283"/>
<gene>
    <name evidence="10" type="ORF">THAOC_20908</name>
</gene>
<dbReference type="PANTHER" id="PTHR24353:SF147">
    <property type="entry name" value="CGMP-DEPENDENT SERINE_THREONIN PROTEIN KINASE-RELATED"/>
    <property type="match status" value="1"/>
</dbReference>
<feature type="domain" description="Cyclic nucleotide-binding" evidence="9">
    <location>
        <begin position="287"/>
        <end position="407"/>
    </location>
</feature>
<evidence type="ECO:0000256" key="1">
    <source>
        <dbReference type="ARBA" id="ARBA00022527"/>
    </source>
</evidence>
<keyword evidence="1" id="KW-0723">Serine/threonine-protein kinase</keyword>
<dbReference type="InterPro" id="IPR011009">
    <property type="entry name" value="Kinase-like_dom_sf"/>
</dbReference>
<evidence type="ECO:0000259" key="8">
    <source>
        <dbReference type="PROSITE" id="PS50011"/>
    </source>
</evidence>
<dbReference type="SUPFAM" id="SSF51206">
    <property type="entry name" value="cAMP-binding domain-like"/>
    <property type="match status" value="2"/>
</dbReference>
<dbReference type="PANTHER" id="PTHR24353">
    <property type="entry name" value="CYCLIC NUCLEOTIDE-DEPENDENT PROTEIN KINASE"/>
    <property type="match status" value="1"/>
</dbReference>
<dbReference type="GO" id="GO:0005524">
    <property type="term" value="F:ATP binding"/>
    <property type="evidence" value="ECO:0007669"/>
    <property type="project" value="UniProtKB-UniRule"/>
</dbReference>
<dbReference type="Gene3D" id="3.30.200.20">
    <property type="entry name" value="Phosphorylase Kinase, domain 1"/>
    <property type="match status" value="1"/>
</dbReference>
<feature type="compositionally biased region" description="Basic and acidic residues" evidence="7">
    <location>
        <begin position="66"/>
        <end position="78"/>
    </location>
</feature>
<feature type="compositionally biased region" description="Basic and acidic residues" evidence="7">
    <location>
        <begin position="1"/>
        <end position="18"/>
    </location>
</feature>
<feature type="domain" description="Cyclic nucleotide-binding" evidence="9">
    <location>
        <begin position="415"/>
        <end position="514"/>
    </location>
</feature>
<dbReference type="InterPro" id="IPR000719">
    <property type="entry name" value="Prot_kinase_dom"/>
</dbReference>
<accession>K0S283</accession>
<dbReference type="CDD" id="cd00038">
    <property type="entry name" value="CAP_ED"/>
    <property type="match status" value="2"/>
</dbReference>
<dbReference type="PRINTS" id="PR00103">
    <property type="entry name" value="CAMPKINASE"/>
</dbReference>
<proteinExistence type="predicted"/>
<feature type="region of interest" description="Disordered" evidence="7">
    <location>
        <begin position="110"/>
        <end position="148"/>
    </location>
</feature>
<sequence>MFVTRRQDPVMRRFKAENTPDSQSPEEATAKSTRKKKSSGDGTMKKSLRPSLGINPKKKKKQNGSRLDHDTAVERPPESVDESGGCGGGGRKKMTEAVSQLTRDFRCSLGMNSQKKKQTGSRLDHDTAVAERPPDSVVDSGGGRRKKMTPDEAVFKLTRDMPVDASGRVARDEIQLLRHFAKDYLTRHGVDVSTLHGLDDSEAPSETEPMEVWQPSEVDRVTSQFDDMDMDEEDEMDQSISSMDYIKNSVRRAMYERQDYSSFRKVEYAKSAKIRSLIYDTIKANMLFENENDAELAEMIDVFTPETFGTNERVVVQGEEATKFYVVESGKLSLDVETSDGAVVNVGTFGQGDSFGELALILDSPQEGSVTAKSEVKLWVLQRDTYRALIGRLRQEEHRQKKDFLMSCEVSGGKFAYNYKAWQLEDMATAAKTDSFKKGEVILRQGEMCDRFCIVKEGTVRETRRGYKPKLIEEGRVFGSTPLTKGIVSQYTYTAATDVTIFFLTKEDFELILGYIPGPNTAMPEDRSNDRKTIRSESSILTSKSISKMHDLRLDQLTTCGLLGKGAFGQVRLVQSKQDGLFFALKALSKYHITVKKQRDNVINEYKIMRQSSHEVNHPCIMGLHCALQDERYIYYVCDLLPGRTLADILRQRRSFPEDMARFYAASVLLAFEQLHQHTKQIAFRDLKPENVVLNKDGYGVLVDFGLAKGVLLFASVRNFIYNLIPCRSSEVQGGPTYTMCGTHEYLAPEVLRGTGHDFAVDYWCLGIFIFELVHDKSPFYSGNKYLIHSKILSGIEHVKMPHYFSSGLKDLIMNLLVADQSKRMGRAKGISAIFNHRWFSGFDFEGLQNQTLQTPFSPDLPTDLRDLGRNEPIEMAPECNWWPDFQAIDMSL</sequence>
<evidence type="ECO:0000259" key="9">
    <source>
        <dbReference type="PROSITE" id="PS50042"/>
    </source>
</evidence>
<feature type="domain" description="Protein kinase" evidence="8">
    <location>
        <begin position="557"/>
        <end position="840"/>
    </location>
</feature>
<evidence type="ECO:0000256" key="6">
    <source>
        <dbReference type="PROSITE-ProRule" id="PRU10141"/>
    </source>
</evidence>
<evidence type="ECO:0000313" key="11">
    <source>
        <dbReference type="Proteomes" id="UP000266841"/>
    </source>
</evidence>
<dbReference type="OMA" id="AMEREEH"/>
<evidence type="ECO:0000256" key="4">
    <source>
        <dbReference type="ARBA" id="ARBA00022777"/>
    </source>
</evidence>
<evidence type="ECO:0000256" key="3">
    <source>
        <dbReference type="ARBA" id="ARBA00022741"/>
    </source>
</evidence>
<evidence type="ECO:0000256" key="5">
    <source>
        <dbReference type="ARBA" id="ARBA00022840"/>
    </source>
</evidence>
<keyword evidence="4" id="KW-0418">Kinase</keyword>
<dbReference type="PROSITE" id="PS50011">
    <property type="entry name" value="PROTEIN_KINASE_DOM"/>
    <property type="match status" value="1"/>
</dbReference>
<dbReference type="EMBL" id="AGNL01023957">
    <property type="protein sequence ID" value="EJK58929.1"/>
    <property type="molecule type" value="Genomic_DNA"/>
</dbReference>
<dbReference type="PROSITE" id="PS50042">
    <property type="entry name" value="CNMP_BINDING_3"/>
    <property type="match status" value="2"/>
</dbReference>
<dbReference type="Pfam" id="PF00027">
    <property type="entry name" value="cNMP_binding"/>
    <property type="match status" value="2"/>
</dbReference>
<dbReference type="PROSITE" id="PS00888">
    <property type="entry name" value="CNMP_BINDING_1"/>
    <property type="match status" value="1"/>
</dbReference>
<keyword evidence="5 6" id="KW-0067">ATP-binding</keyword>
<dbReference type="GO" id="GO:0004674">
    <property type="term" value="F:protein serine/threonine kinase activity"/>
    <property type="evidence" value="ECO:0007669"/>
    <property type="project" value="UniProtKB-KW"/>
</dbReference>
<keyword evidence="2" id="KW-0808">Transferase</keyword>
<dbReference type="eggNOG" id="KOG0614">
    <property type="taxonomic scope" value="Eukaryota"/>
</dbReference>
<evidence type="ECO:0000256" key="7">
    <source>
        <dbReference type="SAM" id="MobiDB-lite"/>
    </source>
</evidence>
<dbReference type="PROSITE" id="PS00107">
    <property type="entry name" value="PROTEIN_KINASE_ATP"/>
    <property type="match status" value="1"/>
</dbReference>
<dbReference type="InterPro" id="IPR018488">
    <property type="entry name" value="cNMP-bd_CS"/>
</dbReference>
<reference evidence="10 11" key="1">
    <citation type="journal article" date="2012" name="Genome Biol.">
        <title>Genome and low-iron response of an oceanic diatom adapted to chronic iron limitation.</title>
        <authorList>
            <person name="Lommer M."/>
            <person name="Specht M."/>
            <person name="Roy A.S."/>
            <person name="Kraemer L."/>
            <person name="Andreson R."/>
            <person name="Gutowska M.A."/>
            <person name="Wolf J."/>
            <person name="Bergner S.V."/>
            <person name="Schilhabel M.B."/>
            <person name="Klostermeier U.C."/>
            <person name="Beiko R.G."/>
            <person name="Rosenstiel P."/>
            <person name="Hippler M."/>
            <person name="Laroche J."/>
        </authorList>
    </citation>
    <scope>NUCLEOTIDE SEQUENCE [LARGE SCALE GENOMIC DNA]</scope>
    <source>
        <strain evidence="10 11">CCMP1005</strain>
    </source>
</reference>
<name>K0S283_THAOC</name>
<evidence type="ECO:0000313" key="10">
    <source>
        <dbReference type="EMBL" id="EJK58929.1"/>
    </source>
</evidence>
<dbReference type="Proteomes" id="UP000266841">
    <property type="component" value="Unassembled WGS sequence"/>
</dbReference>
<dbReference type="OrthoDB" id="6723712at2759"/>
<dbReference type="InterPro" id="IPR017441">
    <property type="entry name" value="Protein_kinase_ATP_BS"/>
</dbReference>
<evidence type="ECO:0000256" key="2">
    <source>
        <dbReference type="ARBA" id="ARBA00022679"/>
    </source>
</evidence>
<organism evidence="10 11">
    <name type="scientific">Thalassiosira oceanica</name>
    <name type="common">Marine diatom</name>
    <dbReference type="NCBI Taxonomy" id="159749"/>
    <lineage>
        <taxon>Eukaryota</taxon>
        <taxon>Sar</taxon>
        <taxon>Stramenopiles</taxon>
        <taxon>Ochrophyta</taxon>
        <taxon>Bacillariophyta</taxon>
        <taxon>Coscinodiscophyceae</taxon>
        <taxon>Thalassiosirophycidae</taxon>
        <taxon>Thalassiosirales</taxon>
        <taxon>Thalassiosiraceae</taxon>
        <taxon>Thalassiosira</taxon>
    </lineage>
</organism>
<dbReference type="SMART" id="SM00220">
    <property type="entry name" value="S_TKc"/>
    <property type="match status" value="1"/>
</dbReference>
<dbReference type="InterPro" id="IPR018490">
    <property type="entry name" value="cNMP-bd_dom_sf"/>
</dbReference>
<dbReference type="InterPro" id="IPR000595">
    <property type="entry name" value="cNMP-bd_dom"/>
</dbReference>
<feature type="binding site" evidence="6">
    <location>
        <position position="586"/>
    </location>
    <ligand>
        <name>ATP</name>
        <dbReference type="ChEBI" id="CHEBI:30616"/>
    </ligand>
</feature>
<keyword evidence="11" id="KW-1185">Reference proteome</keyword>
<dbReference type="SUPFAM" id="SSF56112">
    <property type="entry name" value="Protein kinase-like (PK-like)"/>
    <property type="match status" value="1"/>
</dbReference>
<dbReference type="Pfam" id="PF00069">
    <property type="entry name" value="Pkinase"/>
    <property type="match status" value="1"/>
</dbReference>
<keyword evidence="3 6" id="KW-0547">Nucleotide-binding</keyword>
<dbReference type="Gene3D" id="1.10.510.10">
    <property type="entry name" value="Transferase(Phosphotransferase) domain 1"/>
    <property type="match status" value="1"/>
</dbReference>
<comment type="caution">
    <text evidence="10">The sequence shown here is derived from an EMBL/GenBank/DDBJ whole genome shotgun (WGS) entry which is preliminary data.</text>
</comment>
<dbReference type="SMART" id="SM00100">
    <property type="entry name" value="cNMP"/>
    <property type="match status" value="2"/>
</dbReference>
<feature type="region of interest" description="Disordered" evidence="7">
    <location>
        <begin position="1"/>
        <end position="97"/>
    </location>
</feature>
<feature type="compositionally biased region" description="Basic and acidic residues" evidence="7">
    <location>
        <begin position="122"/>
        <end position="134"/>
    </location>
</feature>
<protein>
    <submittedName>
        <fullName evidence="10">Uncharacterized protein</fullName>
    </submittedName>
</protein>
<dbReference type="InterPro" id="IPR014710">
    <property type="entry name" value="RmlC-like_jellyroll"/>
</dbReference>
<dbReference type="Gene3D" id="2.60.120.10">
    <property type="entry name" value="Jelly Rolls"/>
    <property type="match status" value="2"/>
</dbReference>